<evidence type="ECO:0000256" key="5">
    <source>
        <dbReference type="ARBA" id="ARBA00022792"/>
    </source>
</evidence>
<dbReference type="PROSITE" id="PS50253">
    <property type="entry name" value="COX3"/>
    <property type="match status" value="1"/>
</dbReference>
<evidence type="ECO:0000313" key="14">
    <source>
        <dbReference type="EMBL" id="KAB0390977.1"/>
    </source>
</evidence>
<dbReference type="Gene3D" id="1.20.120.80">
    <property type="entry name" value="Cytochrome c oxidase, subunit III, four-helix bundle"/>
    <property type="match status" value="1"/>
</dbReference>
<evidence type="ECO:0000256" key="11">
    <source>
        <dbReference type="RuleBase" id="RU003375"/>
    </source>
</evidence>
<dbReference type="InterPro" id="IPR024791">
    <property type="entry name" value="Cyt_c/ubiquinol_Oxase_su3"/>
</dbReference>
<evidence type="ECO:0000256" key="9">
    <source>
        <dbReference type="ARBA" id="ARBA00023136"/>
    </source>
</evidence>
<evidence type="ECO:0000313" key="15">
    <source>
        <dbReference type="Proteomes" id="UP000437017"/>
    </source>
</evidence>
<keyword evidence="15" id="KW-1185">Reference proteome</keyword>
<keyword evidence="4 11" id="KW-0812">Transmembrane</keyword>
<keyword evidence="5" id="KW-0999">Mitochondrion inner membrane</keyword>
<feature type="domain" description="Heme-copper oxidase subunit III family profile" evidence="13">
    <location>
        <begin position="123"/>
        <end position="220"/>
    </location>
</feature>
<proteinExistence type="inferred from homology"/>
<dbReference type="PANTHER" id="PTHR11403:SF7">
    <property type="entry name" value="CYTOCHROME C OXIDASE SUBUNIT 3"/>
    <property type="match status" value="1"/>
</dbReference>
<dbReference type="InterPro" id="IPR035973">
    <property type="entry name" value="Cyt_c_oxidase_su3-like_sf"/>
</dbReference>
<dbReference type="InterPro" id="IPR000298">
    <property type="entry name" value="Cyt_c_oxidase-like_su3"/>
</dbReference>
<accession>A0A643BSM0</accession>
<comment type="similarity">
    <text evidence="2 11">Belongs to the cytochrome c oxidase subunit 3 family.</text>
</comment>
<evidence type="ECO:0000256" key="12">
    <source>
        <dbReference type="SAM" id="Phobius"/>
    </source>
</evidence>
<comment type="subcellular location">
    <subcellularLocation>
        <location evidence="1">Mitochondrion inner membrane</location>
        <topology evidence="1">Multi-pass membrane protein</topology>
    </subcellularLocation>
</comment>
<dbReference type="Pfam" id="PF00510">
    <property type="entry name" value="COX3"/>
    <property type="match status" value="1"/>
</dbReference>
<name>A0A643BSM0_BALPH</name>
<evidence type="ECO:0000256" key="1">
    <source>
        <dbReference type="ARBA" id="ARBA00004448"/>
    </source>
</evidence>
<feature type="transmembrane region" description="Helical" evidence="12">
    <location>
        <begin position="237"/>
        <end position="260"/>
    </location>
</feature>
<feature type="transmembrane region" description="Helical" evidence="12">
    <location>
        <begin position="140"/>
        <end position="158"/>
    </location>
</feature>
<keyword evidence="6" id="KW-1278">Translocase</keyword>
<sequence length="289" mass="32655">KYTDYENLSFDFCILPTTGLKTRIVTTRNLKTNAIQGRLNERTLILTIRPLFWTNLLAVLPHPFTILMPLSIHLEIAISFVICSIIRDYIFTLLVSLYFQNDPPDPCILHSKSQPPTSYRGLFTSSHTHHSLVDGNCKNILQTVFIAICLGVYFTLLQASEHYKAPFTVSDGVYRSTFFIATGFHGLCMIIGSCFLIMCFLHELKFHCIADHRFGFEAAARIMAVPVHLHHPKEKNLITTLIIALILISLLAISVAYKAINVLILVNILPTVPRENNIILIHYSNSNNS</sequence>
<evidence type="ECO:0000256" key="8">
    <source>
        <dbReference type="ARBA" id="ARBA00023128"/>
    </source>
</evidence>
<evidence type="ECO:0000256" key="2">
    <source>
        <dbReference type="ARBA" id="ARBA00010581"/>
    </source>
</evidence>
<dbReference type="SUPFAM" id="SSF81452">
    <property type="entry name" value="Cytochrome c oxidase subunit III-like"/>
    <property type="match status" value="1"/>
</dbReference>
<dbReference type="GO" id="GO:0006123">
    <property type="term" value="P:mitochondrial electron transport, cytochrome c to oxygen"/>
    <property type="evidence" value="ECO:0007669"/>
    <property type="project" value="TreeGrafter"/>
</dbReference>
<comment type="caution">
    <text evidence="14">The sequence shown here is derived from an EMBL/GenBank/DDBJ whole genome shotgun (WGS) entry which is preliminary data.</text>
</comment>
<dbReference type="InterPro" id="IPR013833">
    <property type="entry name" value="Cyt_c_oxidase_su3_a-hlx"/>
</dbReference>
<keyword evidence="8 11" id="KW-0496">Mitochondrion</keyword>
<dbReference type="EMBL" id="SGJD01004903">
    <property type="protein sequence ID" value="KAB0390977.1"/>
    <property type="molecule type" value="Genomic_DNA"/>
</dbReference>
<evidence type="ECO:0000256" key="3">
    <source>
        <dbReference type="ARBA" id="ARBA00015944"/>
    </source>
</evidence>
<reference evidence="14 15" key="1">
    <citation type="journal article" date="2019" name="PLoS ONE">
        <title>Genomic analyses reveal an absence of contemporary introgressive admixture between fin whales and blue whales, despite known hybrids.</title>
        <authorList>
            <person name="Westbury M.V."/>
            <person name="Petersen B."/>
            <person name="Lorenzen E.D."/>
        </authorList>
    </citation>
    <scope>NUCLEOTIDE SEQUENCE [LARGE SCALE GENOMIC DNA]</scope>
    <source>
        <strain evidence="14">FinWhale-01</strain>
    </source>
</reference>
<gene>
    <name evidence="14" type="ORF">E2I00_011174</name>
</gene>
<evidence type="ECO:0000259" key="13">
    <source>
        <dbReference type="PROSITE" id="PS50253"/>
    </source>
</evidence>
<dbReference type="Proteomes" id="UP000437017">
    <property type="component" value="Unassembled WGS sequence"/>
</dbReference>
<dbReference type="GO" id="GO:0004129">
    <property type="term" value="F:cytochrome-c oxidase activity"/>
    <property type="evidence" value="ECO:0007669"/>
    <property type="project" value="UniProtKB-EC"/>
</dbReference>
<evidence type="ECO:0000256" key="4">
    <source>
        <dbReference type="ARBA" id="ARBA00022692"/>
    </source>
</evidence>
<evidence type="ECO:0000256" key="7">
    <source>
        <dbReference type="ARBA" id="ARBA00022989"/>
    </source>
</evidence>
<dbReference type="AlphaFoldDB" id="A0A643BSM0"/>
<feature type="non-terminal residue" evidence="14">
    <location>
        <position position="1"/>
    </location>
</feature>
<organism evidence="14 15">
    <name type="scientific">Balaenoptera physalus</name>
    <name type="common">Fin whale</name>
    <name type="synonym">Balaena physalus</name>
    <dbReference type="NCBI Taxonomy" id="9770"/>
    <lineage>
        <taxon>Eukaryota</taxon>
        <taxon>Metazoa</taxon>
        <taxon>Chordata</taxon>
        <taxon>Craniata</taxon>
        <taxon>Vertebrata</taxon>
        <taxon>Euteleostomi</taxon>
        <taxon>Mammalia</taxon>
        <taxon>Eutheria</taxon>
        <taxon>Laurasiatheria</taxon>
        <taxon>Artiodactyla</taxon>
        <taxon>Whippomorpha</taxon>
        <taxon>Cetacea</taxon>
        <taxon>Mysticeti</taxon>
        <taxon>Balaenopteridae</taxon>
        <taxon>Balaenoptera</taxon>
    </lineage>
</organism>
<comment type="catalytic activity">
    <reaction evidence="10">
        <text>4 Fe(II)-[cytochrome c] + O2 + 8 H(+)(in) = 4 Fe(III)-[cytochrome c] + 2 H2O + 4 H(+)(out)</text>
        <dbReference type="Rhea" id="RHEA:11436"/>
        <dbReference type="Rhea" id="RHEA-COMP:10350"/>
        <dbReference type="Rhea" id="RHEA-COMP:14399"/>
        <dbReference type="ChEBI" id="CHEBI:15377"/>
        <dbReference type="ChEBI" id="CHEBI:15378"/>
        <dbReference type="ChEBI" id="CHEBI:15379"/>
        <dbReference type="ChEBI" id="CHEBI:29033"/>
        <dbReference type="ChEBI" id="CHEBI:29034"/>
        <dbReference type="EC" id="7.1.1.9"/>
    </reaction>
    <physiologicalReaction direction="left-to-right" evidence="10">
        <dbReference type="Rhea" id="RHEA:11437"/>
    </physiologicalReaction>
</comment>
<dbReference type="OrthoDB" id="10050457at2759"/>
<protein>
    <recommendedName>
        <fullName evidence="3 11">Cytochrome c oxidase subunit 3</fullName>
    </recommendedName>
</protein>
<feature type="transmembrane region" description="Helical" evidence="12">
    <location>
        <begin position="76"/>
        <end position="99"/>
    </location>
</feature>
<evidence type="ECO:0000256" key="10">
    <source>
        <dbReference type="ARBA" id="ARBA00049512"/>
    </source>
</evidence>
<keyword evidence="7 12" id="KW-1133">Transmembrane helix</keyword>
<evidence type="ECO:0000256" key="6">
    <source>
        <dbReference type="ARBA" id="ARBA00022967"/>
    </source>
</evidence>
<feature type="transmembrane region" description="Helical" evidence="12">
    <location>
        <begin position="178"/>
        <end position="201"/>
    </location>
</feature>
<dbReference type="GO" id="GO:0005743">
    <property type="term" value="C:mitochondrial inner membrane"/>
    <property type="evidence" value="ECO:0007669"/>
    <property type="project" value="UniProtKB-SubCell"/>
</dbReference>
<comment type="function">
    <text evidence="11">Component of the cytochrome c oxidase, the last enzyme in the mitochondrial electron transport chain which drives oxidative phosphorylation. The respiratory chain contains 3 multisubunit complexes succinate dehydrogenase (complex II, CII), ubiquinol-cytochrome c oxidoreductase (cytochrome b-c1 complex, complex III, CIII) and cytochrome c oxidase (complex IV, CIV), that cooperate to transfer electrons derived from NADH and succinate to molecular oxygen, creating an electrochemical gradient over the inner membrane that drives transmembrane transport and the ATP synthase. Cytochrome c oxidase is the component of the respiratory chain that catalyzes the reduction of oxygen to water. Electrons originating from reduced cytochrome c in the intermembrane space (IMS) are transferred via the dinuclear copper A center (CU(A)) of subunit 2 and heme A of subunit 1 to the active site in subunit 1, a binuclear center (BNC) formed by heme A3 and copper B (CU(B)). The BNC reduces molecular oxygen to 2 water molecules using 4 electrons from cytochrome c in the IMS and 4 protons from the mitochondrial matrix.</text>
</comment>
<keyword evidence="9 12" id="KW-0472">Membrane</keyword>
<dbReference type="PANTHER" id="PTHR11403">
    <property type="entry name" value="CYTOCHROME C OXIDASE SUBUNIT III"/>
    <property type="match status" value="1"/>
</dbReference>